<dbReference type="InterPro" id="IPR001810">
    <property type="entry name" value="F-box_dom"/>
</dbReference>
<sequence length="531" mass="60374">MNDCPSTAIADTIHNLGALDQRCFSDTEVKDATFKTLENALATSLALVRQKLNRQLPINRLPHDILSTIFHCVPEPEKFPYPTPEWELYAPNCASVSRLTQVCTHWRDIAINTPTLWRRLGDALPVPTIRERACGTPLDLFVMERHVQQTKTLLSEGLPLRELHASSREIFPLLMKYPAPDLETLELSEFDLDRDSEETASAMLFQGSTPRLRELVLWRPHMLPGNSFSNLTRLFISRPNTEITLSKILTWLSASPTLEDFVLDFTELVIDQTELPVVHLGRLRTFVIDSITTAVAKALFDRITVSPTTLVQFCFLQDIVIPRAISSYDVTKVTIWQWEKTMRILAVGPSAGLMLETDKPDENEADNWYMDIIDTLPMGQIQELWVDYCVKPWMGSIRHLLSAMTGLKQLGCFFNHTSVSVLNALRTRDGEPPICPNLAKLCLQIGHADTVPNRQNLIAFLESRARIGCRISTLIMESYHDMEEMEGLRAMVDGLEYRTSLQSLTQMELPAVCTTKWHAYWRSWKDACWGS</sequence>
<reference evidence="2 3" key="1">
    <citation type="journal article" date="2012" name="Proc. Natl. Acad. Sci. U.S.A.">
        <title>Comparative genomics of Ceriporiopsis subvermispora and Phanerochaete chrysosporium provide insight into selective ligninolysis.</title>
        <authorList>
            <person name="Fernandez-Fueyo E."/>
            <person name="Ruiz-Duenas F.J."/>
            <person name="Ferreira P."/>
            <person name="Floudas D."/>
            <person name="Hibbett D.S."/>
            <person name="Canessa P."/>
            <person name="Larrondo L.F."/>
            <person name="James T.Y."/>
            <person name="Seelenfreund D."/>
            <person name="Lobos S."/>
            <person name="Polanco R."/>
            <person name="Tello M."/>
            <person name="Honda Y."/>
            <person name="Watanabe T."/>
            <person name="Watanabe T."/>
            <person name="Ryu J.S."/>
            <person name="Kubicek C.P."/>
            <person name="Schmoll M."/>
            <person name="Gaskell J."/>
            <person name="Hammel K.E."/>
            <person name="St John F.J."/>
            <person name="Vanden Wymelenberg A."/>
            <person name="Sabat G."/>
            <person name="Splinter BonDurant S."/>
            <person name="Syed K."/>
            <person name="Yadav J.S."/>
            <person name="Doddapaneni H."/>
            <person name="Subramanian V."/>
            <person name="Lavin J.L."/>
            <person name="Oguiza J.A."/>
            <person name="Perez G."/>
            <person name="Pisabarro A.G."/>
            <person name="Ramirez L."/>
            <person name="Santoyo F."/>
            <person name="Master E."/>
            <person name="Coutinho P.M."/>
            <person name="Henrissat B."/>
            <person name="Lombard V."/>
            <person name="Magnuson J.K."/>
            <person name="Kuees U."/>
            <person name="Hori C."/>
            <person name="Igarashi K."/>
            <person name="Samejima M."/>
            <person name="Held B.W."/>
            <person name="Barry K.W."/>
            <person name="LaButti K.M."/>
            <person name="Lapidus A."/>
            <person name="Lindquist E.A."/>
            <person name="Lucas S.M."/>
            <person name="Riley R."/>
            <person name="Salamov A.A."/>
            <person name="Hoffmeister D."/>
            <person name="Schwenk D."/>
            <person name="Hadar Y."/>
            <person name="Yarden O."/>
            <person name="de Vries R.P."/>
            <person name="Wiebenga A."/>
            <person name="Stenlid J."/>
            <person name="Eastwood D."/>
            <person name="Grigoriev I.V."/>
            <person name="Berka R.M."/>
            <person name="Blanchette R.A."/>
            <person name="Kersten P."/>
            <person name="Martinez A.T."/>
            <person name="Vicuna R."/>
            <person name="Cullen D."/>
        </authorList>
    </citation>
    <scope>NUCLEOTIDE SEQUENCE [LARGE SCALE GENOMIC DNA]</scope>
    <source>
        <strain evidence="2 3">B</strain>
    </source>
</reference>
<protein>
    <recommendedName>
        <fullName evidence="1">F-box domain-containing protein</fullName>
    </recommendedName>
</protein>
<evidence type="ECO:0000313" key="3">
    <source>
        <dbReference type="Proteomes" id="UP000016930"/>
    </source>
</evidence>
<dbReference type="Proteomes" id="UP000016930">
    <property type="component" value="Unassembled WGS sequence"/>
</dbReference>
<evidence type="ECO:0000259" key="1">
    <source>
        <dbReference type="Pfam" id="PF12937"/>
    </source>
</evidence>
<dbReference type="Pfam" id="PF12937">
    <property type="entry name" value="F-box-like"/>
    <property type="match status" value="1"/>
</dbReference>
<dbReference type="SUPFAM" id="SSF81383">
    <property type="entry name" value="F-box domain"/>
    <property type="match status" value="1"/>
</dbReference>
<name>M2P9L1_CERS8</name>
<dbReference type="SUPFAM" id="SSF52047">
    <property type="entry name" value="RNI-like"/>
    <property type="match status" value="1"/>
</dbReference>
<dbReference type="EMBL" id="KB445813">
    <property type="protein sequence ID" value="EMD32139.1"/>
    <property type="molecule type" value="Genomic_DNA"/>
</dbReference>
<dbReference type="STRING" id="914234.M2P9L1"/>
<evidence type="ECO:0000313" key="2">
    <source>
        <dbReference type="EMBL" id="EMD32139.1"/>
    </source>
</evidence>
<keyword evidence="3" id="KW-1185">Reference proteome</keyword>
<feature type="domain" description="F-box" evidence="1">
    <location>
        <begin position="58"/>
        <end position="120"/>
    </location>
</feature>
<organism evidence="2 3">
    <name type="scientific">Ceriporiopsis subvermispora (strain B)</name>
    <name type="common">White-rot fungus</name>
    <name type="synonym">Gelatoporia subvermispora</name>
    <dbReference type="NCBI Taxonomy" id="914234"/>
    <lineage>
        <taxon>Eukaryota</taxon>
        <taxon>Fungi</taxon>
        <taxon>Dikarya</taxon>
        <taxon>Basidiomycota</taxon>
        <taxon>Agaricomycotina</taxon>
        <taxon>Agaricomycetes</taxon>
        <taxon>Polyporales</taxon>
        <taxon>Gelatoporiaceae</taxon>
        <taxon>Gelatoporia</taxon>
    </lineage>
</organism>
<dbReference type="Gene3D" id="1.20.1280.50">
    <property type="match status" value="1"/>
</dbReference>
<dbReference type="HOGENOM" id="CLU_032930_0_0_1"/>
<accession>M2P9L1</accession>
<dbReference type="OrthoDB" id="3193283at2759"/>
<proteinExistence type="predicted"/>
<dbReference type="AlphaFoldDB" id="M2P9L1"/>
<gene>
    <name evidence="2" type="ORF">CERSUDRAFT_119114</name>
</gene>
<dbReference type="InterPro" id="IPR036047">
    <property type="entry name" value="F-box-like_dom_sf"/>
</dbReference>